<evidence type="ECO:0000313" key="3">
    <source>
        <dbReference type="Proteomes" id="UP001199106"/>
    </source>
</evidence>
<organism evidence="2 3">
    <name type="scientific">Alternaria panax</name>
    <dbReference type="NCBI Taxonomy" id="48097"/>
    <lineage>
        <taxon>Eukaryota</taxon>
        <taxon>Fungi</taxon>
        <taxon>Dikarya</taxon>
        <taxon>Ascomycota</taxon>
        <taxon>Pezizomycotina</taxon>
        <taxon>Dothideomycetes</taxon>
        <taxon>Pleosporomycetidae</taxon>
        <taxon>Pleosporales</taxon>
        <taxon>Pleosporineae</taxon>
        <taxon>Pleosporaceae</taxon>
        <taxon>Alternaria</taxon>
        <taxon>Alternaria sect. Panax</taxon>
    </lineage>
</organism>
<evidence type="ECO:0000256" key="1">
    <source>
        <dbReference type="SAM" id="MobiDB-lite"/>
    </source>
</evidence>
<dbReference type="Proteomes" id="UP001199106">
    <property type="component" value="Unassembled WGS sequence"/>
</dbReference>
<gene>
    <name evidence="2" type="ORF">G6011_07539</name>
</gene>
<evidence type="ECO:0000313" key="2">
    <source>
        <dbReference type="EMBL" id="KAG9188834.1"/>
    </source>
</evidence>
<name>A0AAD4I9I1_9PLEO</name>
<accession>A0AAD4I9I1</accession>
<feature type="region of interest" description="Disordered" evidence="1">
    <location>
        <begin position="153"/>
        <end position="228"/>
    </location>
</feature>
<dbReference type="AlphaFoldDB" id="A0AAD4I9I1"/>
<proteinExistence type="predicted"/>
<comment type="caution">
    <text evidence="2">The sequence shown here is derived from an EMBL/GenBank/DDBJ whole genome shotgun (WGS) entry which is preliminary data.</text>
</comment>
<reference evidence="2" key="1">
    <citation type="submission" date="2021-07" db="EMBL/GenBank/DDBJ databases">
        <title>Genome Resource of American Ginseng Black Spot Pathogen Alternaria panax.</title>
        <authorList>
            <person name="Qiu C."/>
            <person name="Wang W."/>
            <person name="Liu Z."/>
        </authorList>
    </citation>
    <scope>NUCLEOTIDE SEQUENCE</scope>
    <source>
        <strain evidence="2">BNCC115425</strain>
    </source>
</reference>
<protein>
    <submittedName>
        <fullName evidence="2">Uncharacterized protein</fullName>
    </submittedName>
</protein>
<keyword evidence="3" id="KW-1185">Reference proteome</keyword>
<sequence length="319" mass="36828">MSRWPSQDLPFETRSIVSLEQEDGDSQLRQNMTQYRRCEPSTQTTEDLTIQDDSVTGPSPQILNLLHDPIPRPLSLHKTRIQGRRCGKGHVHRAWPQRGDVIVKKCERFCFFCRLEVQTAATLRKHINDRHKKKDGMSIDVAISNSGRCRDALPVLVSRNDRPPSHDPSTSTSHEMDDVEERDEGTREAASPIRESNFIFHPSSERSPPPNIEEIMDPENRPATPLPKPILRQAKCRRIDSADLQALRVELKELHVQNVLISKILRCLRDQNTQMYSRATAFQALHDRHENSTNSIWIFTKTHCSKERWMDEQKETDGF</sequence>
<dbReference type="EMBL" id="JAANER010000006">
    <property type="protein sequence ID" value="KAG9188834.1"/>
    <property type="molecule type" value="Genomic_DNA"/>
</dbReference>